<organism evidence="1 2">
    <name type="scientific">Streptomyces alanosinicus</name>
    <dbReference type="NCBI Taxonomy" id="68171"/>
    <lineage>
        <taxon>Bacteria</taxon>
        <taxon>Bacillati</taxon>
        <taxon>Actinomycetota</taxon>
        <taxon>Actinomycetes</taxon>
        <taxon>Kitasatosporales</taxon>
        <taxon>Streptomycetaceae</taxon>
        <taxon>Streptomyces</taxon>
    </lineage>
</organism>
<dbReference type="RefSeq" id="WP_229881787.1">
    <property type="nucleotide sequence ID" value="NZ_BMVG01000008.1"/>
</dbReference>
<sequence>MMYRRTGDRQFLSTAHRQEYRQVALRVLQPQNVDRAIDLTSVSGPDPPGG</sequence>
<dbReference type="AlphaFoldDB" id="A0A918YJ74"/>
<reference evidence="1" key="1">
    <citation type="journal article" date="2014" name="Int. J. Syst. Evol. Microbiol.">
        <title>Complete genome sequence of Corynebacterium casei LMG S-19264T (=DSM 44701T), isolated from a smear-ripened cheese.</title>
        <authorList>
            <consortium name="US DOE Joint Genome Institute (JGI-PGF)"/>
            <person name="Walter F."/>
            <person name="Albersmeier A."/>
            <person name="Kalinowski J."/>
            <person name="Ruckert C."/>
        </authorList>
    </citation>
    <scope>NUCLEOTIDE SEQUENCE</scope>
    <source>
        <strain evidence="1">JCM 4714</strain>
    </source>
</reference>
<keyword evidence="2" id="KW-1185">Reference proteome</keyword>
<dbReference type="Proteomes" id="UP000655443">
    <property type="component" value="Unassembled WGS sequence"/>
</dbReference>
<name>A0A918YJ74_9ACTN</name>
<dbReference type="EMBL" id="BMVG01000008">
    <property type="protein sequence ID" value="GHE05045.1"/>
    <property type="molecule type" value="Genomic_DNA"/>
</dbReference>
<comment type="caution">
    <text evidence="1">The sequence shown here is derived from an EMBL/GenBank/DDBJ whole genome shotgun (WGS) entry which is preliminary data.</text>
</comment>
<gene>
    <name evidence="1" type="ORF">GCM10010339_39160</name>
</gene>
<protein>
    <submittedName>
        <fullName evidence="1">Uncharacterized protein</fullName>
    </submittedName>
</protein>
<reference evidence="1" key="2">
    <citation type="submission" date="2020-09" db="EMBL/GenBank/DDBJ databases">
        <authorList>
            <person name="Sun Q."/>
            <person name="Ohkuma M."/>
        </authorList>
    </citation>
    <scope>NUCLEOTIDE SEQUENCE</scope>
    <source>
        <strain evidence="1">JCM 4714</strain>
    </source>
</reference>
<proteinExistence type="predicted"/>
<evidence type="ECO:0000313" key="2">
    <source>
        <dbReference type="Proteomes" id="UP000655443"/>
    </source>
</evidence>
<evidence type="ECO:0000313" key="1">
    <source>
        <dbReference type="EMBL" id="GHE05045.1"/>
    </source>
</evidence>
<accession>A0A918YJ74</accession>